<reference evidence="12" key="1">
    <citation type="journal article" date="2023" name="Mol. Phylogenet. Evol.">
        <title>Genome-scale phylogeny and comparative genomics of the fungal order Sordariales.</title>
        <authorList>
            <person name="Hensen N."/>
            <person name="Bonometti L."/>
            <person name="Westerberg I."/>
            <person name="Brannstrom I.O."/>
            <person name="Guillou S."/>
            <person name="Cros-Aarteil S."/>
            <person name="Calhoun S."/>
            <person name="Haridas S."/>
            <person name="Kuo A."/>
            <person name="Mondo S."/>
            <person name="Pangilinan J."/>
            <person name="Riley R."/>
            <person name="LaButti K."/>
            <person name="Andreopoulos B."/>
            <person name="Lipzen A."/>
            <person name="Chen C."/>
            <person name="Yan M."/>
            <person name="Daum C."/>
            <person name="Ng V."/>
            <person name="Clum A."/>
            <person name="Steindorff A."/>
            <person name="Ohm R.A."/>
            <person name="Martin F."/>
            <person name="Silar P."/>
            <person name="Natvig D.O."/>
            <person name="Lalanne C."/>
            <person name="Gautier V."/>
            <person name="Ament-Velasquez S.L."/>
            <person name="Kruys A."/>
            <person name="Hutchinson M.I."/>
            <person name="Powell A.J."/>
            <person name="Barry K."/>
            <person name="Miller A.N."/>
            <person name="Grigoriev I.V."/>
            <person name="Debuchy R."/>
            <person name="Gladieux P."/>
            <person name="Hiltunen Thoren M."/>
            <person name="Johannesson H."/>
        </authorList>
    </citation>
    <scope>NUCLEOTIDE SEQUENCE</scope>
    <source>
        <strain evidence="12">CBS 990.96</strain>
    </source>
</reference>
<dbReference type="InterPro" id="IPR011527">
    <property type="entry name" value="ABC1_TM_dom"/>
</dbReference>
<feature type="transmembrane region" description="Helical" evidence="9">
    <location>
        <begin position="131"/>
        <end position="151"/>
    </location>
</feature>
<feature type="domain" description="ABC transporter" evidence="10">
    <location>
        <begin position="1327"/>
        <end position="1545"/>
    </location>
</feature>
<dbReference type="InterPro" id="IPR050173">
    <property type="entry name" value="ABC_transporter_C-like"/>
</dbReference>
<dbReference type="CDD" id="cd03244">
    <property type="entry name" value="ABCC_MRP_domain2"/>
    <property type="match status" value="1"/>
</dbReference>
<name>A0AAN7BNQ0_9PEZI</name>
<dbReference type="InterPro" id="IPR027417">
    <property type="entry name" value="P-loop_NTPase"/>
</dbReference>
<evidence type="ECO:0000256" key="8">
    <source>
        <dbReference type="SAM" id="MobiDB-lite"/>
    </source>
</evidence>
<evidence type="ECO:0000256" key="7">
    <source>
        <dbReference type="ARBA" id="ARBA00023136"/>
    </source>
</evidence>
<evidence type="ECO:0000259" key="11">
    <source>
        <dbReference type="PROSITE" id="PS50929"/>
    </source>
</evidence>
<feature type="domain" description="ABC transmembrane type-1" evidence="11">
    <location>
        <begin position="972"/>
        <end position="1292"/>
    </location>
</feature>
<dbReference type="SUPFAM" id="SSF52540">
    <property type="entry name" value="P-loop containing nucleoside triphosphate hydrolases"/>
    <property type="match status" value="2"/>
</dbReference>
<dbReference type="EMBL" id="MU865343">
    <property type="protein sequence ID" value="KAK4226740.1"/>
    <property type="molecule type" value="Genomic_DNA"/>
</dbReference>
<feature type="region of interest" description="Disordered" evidence="8">
    <location>
        <begin position="663"/>
        <end position="683"/>
    </location>
</feature>
<feature type="transmembrane region" description="Helical" evidence="9">
    <location>
        <begin position="106"/>
        <end position="125"/>
    </location>
</feature>
<dbReference type="GO" id="GO:0005524">
    <property type="term" value="F:ATP binding"/>
    <property type="evidence" value="ECO:0007669"/>
    <property type="project" value="UniProtKB-KW"/>
</dbReference>
<evidence type="ECO:0000256" key="5">
    <source>
        <dbReference type="ARBA" id="ARBA00022840"/>
    </source>
</evidence>
<accession>A0AAN7BNQ0</accession>
<feature type="transmembrane region" description="Helical" evidence="9">
    <location>
        <begin position="1053"/>
        <end position="1074"/>
    </location>
</feature>
<evidence type="ECO:0000313" key="12">
    <source>
        <dbReference type="EMBL" id="KAK4226740.1"/>
    </source>
</evidence>
<keyword evidence="7 9" id="KW-0472">Membrane</keyword>
<dbReference type="InterPro" id="IPR017871">
    <property type="entry name" value="ABC_transporter-like_CS"/>
</dbReference>
<evidence type="ECO:0000256" key="9">
    <source>
        <dbReference type="SAM" id="Phobius"/>
    </source>
</evidence>
<feature type="transmembrane region" description="Helical" evidence="9">
    <location>
        <begin position="191"/>
        <end position="208"/>
    </location>
</feature>
<keyword evidence="2" id="KW-0813">Transport</keyword>
<dbReference type="PROSITE" id="PS00211">
    <property type="entry name" value="ABC_TRANSPORTER_1"/>
    <property type="match status" value="2"/>
</dbReference>
<dbReference type="SMART" id="SM00382">
    <property type="entry name" value="AAA"/>
    <property type="match status" value="2"/>
</dbReference>
<evidence type="ECO:0000259" key="10">
    <source>
        <dbReference type="PROSITE" id="PS50893"/>
    </source>
</evidence>
<dbReference type="PANTHER" id="PTHR24223:SF415">
    <property type="entry name" value="FI20190P1"/>
    <property type="match status" value="1"/>
</dbReference>
<comment type="caution">
    <text evidence="12">The sequence shown here is derived from an EMBL/GenBank/DDBJ whole genome shotgun (WGS) entry which is preliminary data.</text>
</comment>
<dbReference type="GO" id="GO:0016887">
    <property type="term" value="F:ATP hydrolysis activity"/>
    <property type="evidence" value="ECO:0007669"/>
    <property type="project" value="InterPro"/>
</dbReference>
<dbReference type="Pfam" id="PF00664">
    <property type="entry name" value="ABC_membrane"/>
    <property type="match status" value="3"/>
</dbReference>
<dbReference type="PROSITE" id="PS50893">
    <property type="entry name" value="ABC_TRANSPORTER_2"/>
    <property type="match status" value="2"/>
</dbReference>
<dbReference type="FunFam" id="3.40.50.300:FF:001577">
    <property type="entry name" value="ABC bile acid transporter"/>
    <property type="match status" value="1"/>
</dbReference>
<evidence type="ECO:0008006" key="14">
    <source>
        <dbReference type="Google" id="ProtNLM"/>
    </source>
</evidence>
<dbReference type="Gene3D" id="1.20.1560.10">
    <property type="entry name" value="ABC transporter type 1, transmembrane domain"/>
    <property type="match status" value="2"/>
</dbReference>
<dbReference type="PROSITE" id="PS50929">
    <property type="entry name" value="ABC_TM1F"/>
    <property type="match status" value="2"/>
</dbReference>
<evidence type="ECO:0000256" key="3">
    <source>
        <dbReference type="ARBA" id="ARBA00022692"/>
    </source>
</evidence>
<keyword evidence="3 9" id="KW-0812">Transmembrane</keyword>
<evidence type="ECO:0000256" key="4">
    <source>
        <dbReference type="ARBA" id="ARBA00022741"/>
    </source>
</evidence>
<feature type="domain" description="ABC transporter" evidence="10">
    <location>
        <begin position="688"/>
        <end position="916"/>
    </location>
</feature>
<dbReference type="PANTHER" id="PTHR24223">
    <property type="entry name" value="ATP-BINDING CASSETTE SUB-FAMILY C"/>
    <property type="match status" value="1"/>
</dbReference>
<dbReference type="GO" id="GO:0016020">
    <property type="term" value="C:membrane"/>
    <property type="evidence" value="ECO:0007669"/>
    <property type="project" value="UniProtKB-SubCell"/>
</dbReference>
<evidence type="ECO:0000256" key="2">
    <source>
        <dbReference type="ARBA" id="ARBA00022448"/>
    </source>
</evidence>
<keyword evidence="4" id="KW-0547">Nucleotide-binding</keyword>
<proteinExistence type="predicted"/>
<dbReference type="InterPro" id="IPR003439">
    <property type="entry name" value="ABC_transporter-like_ATP-bd"/>
</dbReference>
<evidence type="ECO:0000313" key="13">
    <source>
        <dbReference type="Proteomes" id="UP001301958"/>
    </source>
</evidence>
<feature type="transmembrane region" description="Helical" evidence="9">
    <location>
        <begin position="1238"/>
        <end position="1271"/>
    </location>
</feature>
<organism evidence="12 13">
    <name type="scientific">Podospora fimiseda</name>
    <dbReference type="NCBI Taxonomy" id="252190"/>
    <lineage>
        <taxon>Eukaryota</taxon>
        <taxon>Fungi</taxon>
        <taxon>Dikarya</taxon>
        <taxon>Ascomycota</taxon>
        <taxon>Pezizomycotina</taxon>
        <taxon>Sordariomycetes</taxon>
        <taxon>Sordariomycetidae</taxon>
        <taxon>Sordariales</taxon>
        <taxon>Podosporaceae</taxon>
        <taxon>Podospora</taxon>
    </lineage>
</organism>
<evidence type="ECO:0000256" key="1">
    <source>
        <dbReference type="ARBA" id="ARBA00004370"/>
    </source>
</evidence>
<feature type="compositionally biased region" description="Polar residues" evidence="8">
    <location>
        <begin position="396"/>
        <end position="407"/>
    </location>
</feature>
<feature type="transmembrane region" description="Helical" evidence="9">
    <location>
        <begin position="295"/>
        <end position="316"/>
    </location>
</feature>
<feature type="transmembrane region" description="Helical" evidence="9">
    <location>
        <begin position="1136"/>
        <end position="1165"/>
    </location>
</feature>
<feature type="transmembrane region" description="Helical" evidence="9">
    <location>
        <begin position="498"/>
        <end position="525"/>
    </location>
</feature>
<dbReference type="InterPro" id="IPR003593">
    <property type="entry name" value="AAA+_ATPase"/>
</dbReference>
<dbReference type="InterPro" id="IPR036640">
    <property type="entry name" value="ABC1_TM_sf"/>
</dbReference>
<feature type="compositionally biased region" description="Basic and acidic residues" evidence="8">
    <location>
        <begin position="663"/>
        <end position="672"/>
    </location>
</feature>
<protein>
    <recommendedName>
        <fullName evidence="14">ABC transporter</fullName>
    </recommendedName>
</protein>
<evidence type="ECO:0000256" key="6">
    <source>
        <dbReference type="ARBA" id="ARBA00022989"/>
    </source>
</evidence>
<dbReference type="CDD" id="cd18604">
    <property type="entry name" value="ABC_6TM_VMR1_D2_like"/>
    <property type="match status" value="1"/>
</dbReference>
<feature type="transmembrane region" description="Helical" evidence="9">
    <location>
        <begin position="160"/>
        <end position="179"/>
    </location>
</feature>
<feature type="region of interest" description="Disordered" evidence="8">
    <location>
        <begin position="396"/>
        <end position="459"/>
    </location>
</feature>
<comment type="subcellular location">
    <subcellularLocation>
        <location evidence="1">Membrane</location>
    </subcellularLocation>
</comment>
<feature type="transmembrane region" description="Helical" evidence="9">
    <location>
        <begin position="968"/>
        <end position="992"/>
    </location>
</feature>
<sequence>MSTHINNLTTSWWEGLWPCYSCCHQIWISSLATFSPQCLGLIGHIPLWISLLTVTIRYGAVPFWSQHRPIWLRKFSAEEHVKALPDDVDQEIGGSTVVARKPWSSWTVFLSVLTLLTAVLGAVGTTTSSDMAQLFLIPVVPSIVSSIVLLLERPRTAPRAVLVIQGTTLLVTSMLYIVVPNITGSGWSQGLAWASGIGLPLLSVAVILNMPLRDPHMDATGIGKPFAESNSSLTSPEDLITLWQWMTVSWIAPVLRVARRKQLEPEDVWLLGAEFQHKRLHLLFRELKGSVLQRLLQANGLDLIIVTFLAIIRTALDLAEPLLLKQLLGAFTSESDNDHNNHRTVITYTSIVFIARLVKAQLQVFILWISRRAYERCRGELFTMIYEKALRRKAFTSSPGEASTPTTEQDHARTEDNALGSEDTAVDSEDVSSTTTLTDDGGSQRNTTREQHTPADAPASTGKILSIIQGDVYGVAQRFWDIADLTTKPLTFLLSAFLVWRFLGLAALSGIGILVACIVANAWLIRLKMDLETERRAITDVKQERTSQFVESIRHLRWYAWQNTWLARIMETRQKELKKRLTVALLDKAIKNVSIFGGYLFPVVAFWAYTVFSQNPLTIDIAFPALDLFDMLQKSLNDLPGLIDTLVNANISMKRIEAFMQEPDKEGEDWKPSNDANTADGPQGKLEVSMSNASFSWPQSQRCVLEDVSLFCGAGLTMVCGQVGIGKSALLQSILGELDQCGGERMVPREMIAYCAQTPWLESMSIRDNILFSGGYDPTRYEHVIDACCLREDFNLFKSKDMTMIGENGVGLSGGQKARVALARAVYSRARILLLDDPIAALDHQTASSVVKNLFSSKYSFLTEGRLTIFVTHRVDIIKPYAYQVIEVGEHGRAQTLGVNDLENNERFRHLAAIAESQEAEAEEIEAGITCSDEDEESKPEDMIQKEGRAHGGVVASIYWQFIKAGRLHWWVAIVALFALYRILKIGFFWFVKEWGDAYGEKSAGLQSIHAVGFGYDAQDLQHKATAQHIYQVSGKGWFEQHLPSPDQNAMPWLWWFLFFTLAQFFASAAGDVVNTIIAYTTGKNIFAEAITRVANVTFRYYDITPVGRLMNRLINDMGSIDGGISGMILDVSNAALGWTASIAVIAAVTPLFLLVSFLMSWLFVQVFRHYLPASQALRRLETVGLSPMFSNFSNLINGLTTIRAFRAQPHFQAQNIVDVDGFQRMDHFYWSVQTWLAYRYIILSAFTTFTLTLTAIVSGLSSGVIAFVLASASNFVRSTQSLCQSYGALQMSFVSVERIFELLREEEEPRGTVVPPAAWPVYGDDIVFDNVSIKYTPTSESVLKNITFTIPGGSNVAITGRTGSGKTTLVQTLLSTLQPETGGTIHIGPVDLATVDKHALRSNITFVAQDPVLFSGTLRDNLDPTNEKTDEECATVLQQVFGGGLTNFTINTELDGGGRCISQGQRQLIGLARAILRRSPVVIMDEATASIDHLTAAKIHRLLREELKYSTVITIAHRVEAVTDADFEIVLDRGRVVRACRREVP</sequence>
<dbReference type="CDD" id="cd03250">
    <property type="entry name" value="ABCC_MRP_domain1"/>
    <property type="match status" value="1"/>
</dbReference>
<gene>
    <name evidence="12" type="ORF">QBC38DRAFT_219190</name>
</gene>
<keyword evidence="13" id="KW-1185">Reference proteome</keyword>
<dbReference type="SUPFAM" id="SSF90123">
    <property type="entry name" value="ABC transporter transmembrane region"/>
    <property type="match status" value="2"/>
</dbReference>
<dbReference type="GO" id="GO:0140359">
    <property type="term" value="F:ABC-type transporter activity"/>
    <property type="evidence" value="ECO:0007669"/>
    <property type="project" value="InterPro"/>
</dbReference>
<keyword evidence="6 9" id="KW-1133">Transmembrane helix</keyword>
<dbReference type="Proteomes" id="UP001301958">
    <property type="component" value="Unassembled WGS sequence"/>
</dbReference>
<dbReference type="CDD" id="cd18596">
    <property type="entry name" value="ABC_6TM_VMR1_D1_like"/>
    <property type="match status" value="1"/>
</dbReference>
<feature type="compositionally biased region" description="Low complexity" evidence="8">
    <location>
        <begin position="431"/>
        <end position="443"/>
    </location>
</feature>
<dbReference type="Pfam" id="PF00005">
    <property type="entry name" value="ABC_tran"/>
    <property type="match status" value="2"/>
</dbReference>
<keyword evidence="5" id="KW-0067">ATP-binding</keyword>
<reference evidence="12" key="2">
    <citation type="submission" date="2023-05" db="EMBL/GenBank/DDBJ databases">
        <authorList>
            <consortium name="Lawrence Berkeley National Laboratory"/>
            <person name="Steindorff A."/>
            <person name="Hensen N."/>
            <person name="Bonometti L."/>
            <person name="Westerberg I."/>
            <person name="Brannstrom I.O."/>
            <person name="Guillou S."/>
            <person name="Cros-Aarteil S."/>
            <person name="Calhoun S."/>
            <person name="Haridas S."/>
            <person name="Kuo A."/>
            <person name="Mondo S."/>
            <person name="Pangilinan J."/>
            <person name="Riley R."/>
            <person name="Labutti K."/>
            <person name="Andreopoulos B."/>
            <person name="Lipzen A."/>
            <person name="Chen C."/>
            <person name="Yanf M."/>
            <person name="Daum C."/>
            <person name="Ng V."/>
            <person name="Clum A."/>
            <person name="Ohm R."/>
            <person name="Martin F."/>
            <person name="Silar P."/>
            <person name="Natvig D."/>
            <person name="Lalanne C."/>
            <person name="Gautier V."/>
            <person name="Ament-Velasquez S.L."/>
            <person name="Kruys A."/>
            <person name="Hutchinson M.I."/>
            <person name="Powell A.J."/>
            <person name="Barry K."/>
            <person name="Miller A.N."/>
            <person name="Grigoriev I.V."/>
            <person name="Debuchy R."/>
            <person name="Gladieux P."/>
            <person name="Thoren M.H."/>
            <person name="Johannesson H."/>
        </authorList>
    </citation>
    <scope>NUCLEOTIDE SEQUENCE</scope>
    <source>
        <strain evidence="12">CBS 990.96</strain>
    </source>
</reference>
<feature type="domain" description="ABC transmembrane type-1" evidence="11">
    <location>
        <begin position="304"/>
        <end position="648"/>
    </location>
</feature>
<dbReference type="Gene3D" id="3.40.50.300">
    <property type="entry name" value="P-loop containing nucleotide triphosphate hydrolases"/>
    <property type="match status" value="2"/>
</dbReference>
<feature type="transmembrane region" description="Helical" evidence="9">
    <location>
        <begin position="593"/>
        <end position="612"/>
    </location>
</feature>